<dbReference type="InterPro" id="IPR001082">
    <property type="entry name" value="Pilin"/>
</dbReference>
<dbReference type="Proteomes" id="UP000029117">
    <property type="component" value="Unassembled WGS sequence"/>
</dbReference>
<keyword evidence="4" id="KW-1133">Transmembrane helix</keyword>
<comment type="caution">
    <text evidence="5">The sequence shown here is derived from an EMBL/GenBank/DDBJ whole genome shotgun (WGS) entry which is preliminary data.</text>
</comment>
<sequence>MLKIRVKHKGFSLIEILVVIVIISILLAAAIPAYSNYQVRSKITSEIEKLGSAKAMASEYASNNNGDLDYTVDDIGVLPSGSSIGDNGALVLDTSSIVADSSVSLVPTVSSGSIVWNCTATGLTESQLPRICQESDGIADQASGEEAVAPAEEAAVAPEEAAVVPSVGDGFDMSLIQTSDLFAGQPCDPSGGMTCINYADDNTIQTDEEGSFVMYNYTGAGTGRSYEEPVMNGEPFEMVVREGDGIIVGNPFTATRTFTSDAEIEAAVASGEISQETKQQIDLAKSIAQNSDSISLCNASPTHVLCQ</sequence>
<comment type="similarity">
    <text evidence="1 3">Belongs to the N-Me-Phe pilin family.</text>
</comment>
<dbReference type="Pfam" id="PF00114">
    <property type="entry name" value="Pilin"/>
    <property type="match status" value="1"/>
</dbReference>
<dbReference type="EMBL" id="JOUE01000003">
    <property type="protein sequence ID" value="KFJ43651.1"/>
    <property type="molecule type" value="Genomic_DNA"/>
</dbReference>
<evidence type="ECO:0000256" key="4">
    <source>
        <dbReference type="SAM" id="Phobius"/>
    </source>
</evidence>
<organism evidence="5 6">
    <name type="scientific">Francisella philomiragia</name>
    <dbReference type="NCBI Taxonomy" id="28110"/>
    <lineage>
        <taxon>Bacteria</taxon>
        <taxon>Pseudomonadati</taxon>
        <taxon>Pseudomonadota</taxon>
        <taxon>Gammaproteobacteria</taxon>
        <taxon>Thiotrichales</taxon>
        <taxon>Francisellaceae</taxon>
        <taxon>Francisella</taxon>
    </lineage>
</organism>
<protein>
    <recommendedName>
        <fullName evidence="7">Prepilin-type N-terminal cleavage/methylation domain-containing protein</fullName>
    </recommendedName>
</protein>
<keyword evidence="2" id="KW-0488">Methylation</keyword>
<dbReference type="AlphaFoldDB" id="A0AAW3DCM9"/>
<keyword evidence="3" id="KW-0281">Fimbrium</keyword>
<feature type="transmembrane region" description="Helical" evidence="4">
    <location>
        <begin position="12"/>
        <end position="34"/>
    </location>
</feature>
<keyword evidence="4" id="KW-0472">Membrane</keyword>
<evidence type="ECO:0000313" key="6">
    <source>
        <dbReference type="Proteomes" id="UP000029117"/>
    </source>
</evidence>
<dbReference type="InterPro" id="IPR012902">
    <property type="entry name" value="N_methyl_site"/>
</dbReference>
<dbReference type="Gene3D" id="3.30.700.10">
    <property type="entry name" value="Glycoprotein, Type 4 Pilin"/>
    <property type="match status" value="1"/>
</dbReference>
<gene>
    <name evidence="5" type="ORF">DR78_1696</name>
</gene>
<evidence type="ECO:0000256" key="3">
    <source>
        <dbReference type="RuleBase" id="RU000389"/>
    </source>
</evidence>
<accession>A0AAW3DCM9</accession>
<evidence type="ECO:0008006" key="7">
    <source>
        <dbReference type="Google" id="ProtNLM"/>
    </source>
</evidence>
<dbReference type="InterPro" id="IPR045584">
    <property type="entry name" value="Pilin-like"/>
</dbReference>
<dbReference type="GO" id="GO:0007155">
    <property type="term" value="P:cell adhesion"/>
    <property type="evidence" value="ECO:0007669"/>
    <property type="project" value="InterPro"/>
</dbReference>
<evidence type="ECO:0000256" key="1">
    <source>
        <dbReference type="ARBA" id="ARBA00005233"/>
    </source>
</evidence>
<proteinExistence type="inferred from homology"/>
<dbReference type="GO" id="GO:0009289">
    <property type="term" value="C:pilus"/>
    <property type="evidence" value="ECO:0007669"/>
    <property type="project" value="InterPro"/>
</dbReference>
<dbReference type="PROSITE" id="PS00409">
    <property type="entry name" value="PROKAR_NTER_METHYL"/>
    <property type="match status" value="1"/>
</dbReference>
<dbReference type="SUPFAM" id="SSF54523">
    <property type="entry name" value="Pili subunits"/>
    <property type="match status" value="1"/>
</dbReference>
<evidence type="ECO:0000256" key="2">
    <source>
        <dbReference type="ARBA" id="ARBA00022481"/>
    </source>
</evidence>
<dbReference type="Pfam" id="PF07963">
    <property type="entry name" value="N_methyl"/>
    <property type="match status" value="1"/>
</dbReference>
<name>A0AAW3DCM9_9GAMM</name>
<reference evidence="5 6" key="1">
    <citation type="submission" date="2014-04" db="EMBL/GenBank/DDBJ databases">
        <authorList>
            <person name="Bishop-Lilly K.A."/>
            <person name="Broomall S.M."/>
            <person name="Chain P.S."/>
            <person name="Chertkov O."/>
            <person name="Coyne S.R."/>
            <person name="Daligault H.E."/>
            <person name="Davenport K.W."/>
            <person name="Erkkila T."/>
            <person name="Frey K.G."/>
            <person name="Gibbons H.S."/>
            <person name="Gu W."/>
            <person name="Jaissle J."/>
            <person name="Johnson S.L."/>
            <person name="Koroleva G.I."/>
            <person name="Ladner J.T."/>
            <person name="Lo C.-C."/>
            <person name="Minogue T.D."/>
            <person name="Munk C."/>
            <person name="Palacios G.F."/>
            <person name="Redden C.L."/>
            <person name="Rosenzweig C.N."/>
            <person name="Scholz M.B."/>
            <person name="Teshima H."/>
            <person name="Xu Y."/>
        </authorList>
    </citation>
    <scope>NUCLEOTIDE SEQUENCE [LARGE SCALE GENOMIC DNA]</scope>
    <source>
        <strain evidence="5 6">FAJ</strain>
    </source>
</reference>
<keyword evidence="4" id="KW-0812">Transmembrane</keyword>
<evidence type="ECO:0000313" key="5">
    <source>
        <dbReference type="EMBL" id="KFJ43651.1"/>
    </source>
</evidence>
<dbReference type="NCBIfam" id="TIGR02532">
    <property type="entry name" value="IV_pilin_GFxxxE"/>
    <property type="match status" value="1"/>
</dbReference>
<dbReference type="RefSeq" id="WP_051907668.1">
    <property type="nucleotide sequence ID" value="NZ_JACTRV010000003.1"/>
</dbReference>